<dbReference type="RefSeq" id="WP_146524550.1">
    <property type="nucleotide sequence ID" value="NZ_SJPV01000001.1"/>
</dbReference>
<dbReference type="InterPro" id="IPR013022">
    <property type="entry name" value="Xyl_isomerase-like_TIM-brl"/>
</dbReference>
<dbReference type="OrthoDB" id="260215at2"/>
<proteinExistence type="predicted"/>
<keyword evidence="3" id="KW-0456">Lyase</keyword>
<comment type="caution">
    <text evidence="3">The sequence shown here is derived from an EMBL/GenBank/DDBJ whole genome shotgun (WGS) entry which is preliminary data.</text>
</comment>
<evidence type="ECO:0000313" key="4">
    <source>
        <dbReference type="Proteomes" id="UP000319143"/>
    </source>
</evidence>
<evidence type="ECO:0000259" key="2">
    <source>
        <dbReference type="Pfam" id="PF01261"/>
    </source>
</evidence>
<feature type="domain" description="Xylose isomerase-like TIM barrel" evidence="2">
    <location>
        <begin position="84"/>
        <end position="282"/>
    </location>
</feature>
<accession>A0A5C6E4Z2</accession>
<sequence precursor="true">MNLTRRESIAALGGSLLLASLPSRSLAANESQIHVATNTYPWLTFCRRDGQEFVLHTDQLLRDISLSKMNGYEPIINDVSEFVGLRERLQNHGLEMRSLYVNSALHEKDQADASIKAVLAIAKAASDLGTSIVVTNPSPIRWGGPEDKSDAQLRTQAESLDRLGAALRKQGQFLAYHNHDAELRQGAREFHHMLSGTNPENVKFCLDAHWVFRGCGDSEVAVFDALSQYADRIVELHLRQSVDGAWTEAFQLQGDIDYVALFEFLQHRNILPHLVLEQAIEDRSPKQLTVIEAHQQGREQLVKGWGAT</sequence>
<dbReference type="EMBL" id="SJPV01000001">
    <property type="protein sequence ID" value="TWU42496.1"/>
    <property type="molecule type" value="Genomic_DNA"/>
</dbReference>
<dbReference type="Pfam" id="PF01261">
    <property type="entry name" value="AP_endonuc_2"/>
    <property type="match status" value="1"/>
</dbReference>
<dbReference type="Proteomes" id="UP000319143">
    <property type="component" value="Unassembled WGS sequence"/>
</dbReference>
<feature type="chain" id="PRO_5022971427" evidence="1">
    <location>
        <begin position="28"/>
        <end position="308"/>
    </location>
</feature>
<dbReference type="PANTHER" id="PTHR12110:SF41">
    <property type="entry name" value="INOSOSE DEHYDRATASE"/>
    <property type="match status" value="1"/>
</dbReference>
<organism evidence="3 4">
    <name type="scientific">Novipirellula artificiosorum</name>
    <dbReference type="NCBI Taxonomy" id="2528016"/>
    <lineage>
        <taxon>Bacteria</taxon>
        <taxon>Pseudomonadati</taxon>
        <taxon>Planctomycetota</taxon>
        <taxon>Planctomycetia</taxon>
        <taxon>Pirellulales</taxon>
        <taxon>Pirellulaceae</taxon>
        <taxon>Novipirellula</taxon>
    </lineage>
</organism>
<dbReference type="SUPFAM" id="SSF51658">
    <property type="entry name" value="Xylose isomerase-like"/>
    <property type="match status" value="1"/>
</dbReference>
<reference evidence="3 4" key="1">
    <citation type="submission" date="2019-02" db="EMBL/GenBank/DDBJ databases">
        <title>Deep-cultivation of Planctomycetes and their phenomic and genomic characterization uncovers novel biology.</title>
        <authorList>
            <person name="Wiegand S."/>
            <person name="Jogler M."/>
            <person name="Boedeker C."/>
            <person name="Pinto D."/>
            <person name="Vollmers J."/>
            <person name="Rivas-Marin E."/>
            <person name="Kohn T."/>
            <person name="Peeters S.H."/>
            <person name="Heuer A."/>
            <person name="Rast P."/>
            <person name="Oberbeckmann S."/>
            <person name="Bunk B."/>
            <person name="Jeske O."/>
            <person name="Meyerdierks A."/>
            <person name="Storesund J.E."/>
            <person name="Kallscheuer N."/>
            <person name="Luecker S."/>
            <person name="Lage O.M."/>
            <person name="Pohl T."/>
            <person name="Merkel B.J."/>
            <person name="Hornburger P."/>
            <person name="Mueller R.-W."/>
            <person name="Bruemmer F."/>
            <person name="Labrenz M."/>
            <person name="Spormann A.M."/>
            <person name="Op Den Camp H."/>
            <person name="Overmann J."/>
            <person name="Amann R."/>
            <person name="Jetten M.S.M."/>
            <person name="Mascher T."/>
            <person name="Medema M.H."/>
            <person name="Devos D.P."/>
            <person name="Kaster A.-K."/>
            <person name="Ovreas L."/>
            <person name="Rohde M."/>
            <person name="Galperin M.Y."/>
            <person name="Jogler C."/>
        </authorList>
    </citation>
    <scope>NUCLEOTIDE SEQUENCE [LARGE SCALE GENOMIC DNA]</scope>
    <source>
        <strain evidence="3 4">Poly41</strain>
    </source>
</reference>
<dbReference type="InterPro" id="IPR036237">
    <property type="entry name" value="Xyl_isomerase-like_sf"/>
</dbReference>
<keyword evidence="4" id="KW-1185">Reference proteome</keyword>
<gene>
    <name evidence="3" type="primary">iolE_3</name>
    <name evidence="3" type="ORF">Poly41_07930</name>
</gene>
<dbReference type="AlphaFoldDB" id="A0A5C6E4Z2"/>
<dbReference type="GO" id="GO:0050114">
    <property type="term" value="F:myo-inosose-2 dehydratase activity"/>
    <property type="evidence" value="ECO:0007669"/>
    <property type="project" value="UniProtKB-EC"/>
</dbReference>
<evidence type="ECO:0000256" key="1">
    <source>
        <dbReference type="SAM" id="SignalP"/>
    </source>
</evidence>
<feature type="signal peptide" evidence="1">
    <location>
        <begin position="1"/>
        <end position="27"/>
    </location>
</feature>
<dbReference type="InterPro" id="IPR050312">
    <property type="entry name" value="IolE/XylAMocC-like"/>
</dbReference>
<dbReference type="EC" id="4.2.1.44" evidence="3"/>
<protein>
    <submittedName>
        <fullName evidence="3">Inosose dehydratase</fullName>
        <ecNumber evidence="3">4.2.1.44</ecNumber>
    </submittedName>
</protein>
<evidence type="ECO:0000313" key="3">
    <source>
        <dbReference type="EMBL" id="TWU42496.1"/>
    </source>
</evidence>
<dbReference type="Gene3D" id="3.20.20.150">
    <property type="entry name" value="Divalent-metal-dependent TIM barrel enzymes"/>
    <property type="match status" value="1"/>
</dbReference>
<keyword evidence="1" id="KW-0732">Signal</keyword>
<name>A0A5C6E4Z2_9BACT</name>
<dbReference type="PANTHER" id="PTHR12110">
    <property type="entry name" value="HYDROXYPYRUVATE ISOMERASE"/>
    <property type="match status" value="1"/>
</dbReference>